<keyword evidence="4" id="KW-1185">Reference proteome</keyword>
<feature type="compositionally biased region" description="Basic and acidic residues" evidence="1">
    <location>
        <begin position="295"/>
        <end position="304"/>
    </location>
</feature>
<evidence type="ECO:0000256" key="1">
    <source>
        <dbReference type="SAM" id="MobiDB-lite"/>
    </source>
</evidence>
<dbReference type="Proteomes" id="UP001556367">
    <property type="component" value="Unassembled WGS sequence"/>
</dbReference>
<feature type="compositionally biased region" description="Polar residues" evidence="1">
    <location>
        <begin position="328"/>
        <end position="337"/>
    </location>
</feature>
<evidence type="ECO:0000313" key="4">
    <source>
        <dbReference type="Proteomes" id="UP001556367"/>
    </source>
</evidence>
<feature type="transmembrane region" description="Helical" evidence="2">
    <location>
        <begin position="12"/>
        <end position="36"/>
    </location>
</feature>
<sequence>MTRSTSKRTTSLAITLFGSVTNLVLGIQLLATWRSLRWEPESEWESSGWRINGLKVVWGLLSAYFLCAATLSAIGLWGIVKNKSSYVRLYRDYSVADFTFTTFFTLVGTYTAFQPNVRTGACEALSRQPELMRDMAEMGLNVENCELWFERAVLVAIAGMFILIVIRLHFLIAVSNFYSHLSRYHQRSCCLPTHCHAHSQSQSHCHSPRTRSKSQDSIQRIYLLPRFNPLAAPSTSRSAVPEALPASSSGNASSSSHSADNIIVYAPVALSSLTPLEAQSIKARATEAWVAAEPPQERERESRGRGHKHRHSHHQHKDQQGVHFAAGLSQSEASGQISLPIEADEPLLPGYDDVKSA</sequence>
<comment type="caution">
    <text evidence="3">The sequence shown here is derived from an EMBL/GenBank/DDBJ whole genome shotgun (WGS) entry which is preliminary data.</text>
</comment>
<evidence type="ECO:0000313" key="3">
    <source>
        <dbReference type="EMBL" id="KAL0950106.1"/>
    </source>
</evidence>
<name>A0ABR3J3I3_9AGAR</name>
<feature type="transmembrane region" description="Helical" evidence="2">
    <location>
        <begin position="56"/>
        <end position="80"/>
    </location>
</feature>
<feature type="transmembrane region" description="Helical" evidence="2">
    <location>
        <begin position="152"/>
        <end position="178"/>
    </location>
</feature>
<keyword evidence="2" id="KW-1133">Transmembrane helix</keyword>
<keyword evidence="2" id="KW-0812">Transmembrane</keyword>
<accession>A0ABR3J3I3</accession>
<gene>
    <name evidence="3" type="ORF">HGRIS_010106</name>
</gene>
<proteinExistence type="predicted"/>
<keyword evidence="2" id="KW-0472">Membrane</keyword>
<feature type="transmembrane region" description="Helical" evidence="2">
    <location>
        <begin position="92"/>
        <end position="113"/>
    </location>
</feature>
<reference evidence="4" key="1">
    <citation type="submission" date="2024-06" db="EMBL/GenBank/DDBJ databases">
        <title>Multi-omics analyses provide insights into the biosynthesis of the anticancer antibiotic pleurotin in Hohenbuehelia grisea.</title>
        <authorList>
            <person name="Weaver J.A."/>
            <person name="Alberti F."/>
        </authorList>
    </citation>
    <scope>NUCLEOTIDE SEQUENCE [LARGE SCALE GENOMIC DNA]</scope>
    <source>
        <strain evidence="4">T-177</strain>
    </source>
</reference>
<protein>
    <submittedName>
        <fullName evidence="3">Uncharacterized protein</fullName>
    </submittedName>
</protein>
<organism evidence="3 4">
    <name type="scientific">Hohenbuehelia grisea</name>
    <dbReference type="NCBI Taxonomy" id="104357"/>
    <lineage>
        <taxon>Eukaryota</taxon>
        <taxon>Fungi</taxon>
        <taxon>Dikarya</taxon>
        <taxon>Basidiomycota</taxon>
        <taxon>Agaricomycotina</taxon>
        <taxon>Agaricomycetes</taxon>
        <taxon>Agaricomycetidae</taxon>
        <taxon>Agaricales</taxon>
        <taxon>Pleurotineae</taxon>
        <taxon>Pleurotaceae</taxon>
        <taxon>Hohenbuehelia</taxon>
    </lineage>
</organism>
<evidence type="ECO:0000256" key="2">
    <source>
        <dbReference type="SAM" id="Phobius"/>
    </source>
</evidence>
<feature type="region of interest" description="Disordered" evidence="1">
    <location>
        <begin position="286"/>
        <end position="357"/>
    </location>
</feature>
<dbReference type="EMBL" id="JASNQZ010000012">
    <property type="protein sequence ID" value="KAL0950106.1"/>
    <property type="molecule type" value="Genomic_DNA"/>
</dbReference>
<feature type="compositionally biased region" description="Basic residues" evidence="1">
    <location>
        <begin position="305"/>
        <end position="316"/>
    </location>
</feature>